<dbReference type="AlphaFoldDB" id="A0A0B6ZXZ7"/>
<dbReference type="EMBL" id="HACG01025866">
    <property type="protein sequence ID" value="CEK72731.1"/>
    <property type="molecule type" value="Transcribed_RNA"/>
</dbReference>
<sequence>CWSDFHSHGAQAVAVMQDVLWKLLWCSSGVGSRVAKTHSMDVCSETNMSCSKSEEFGLRFSI</sequence>
<organism evidence="1">
    <name type="scientific">Arion vulgaris</name>
    <dbReference type="NCBI Taxonomy" id="1028688"/>
    <lineage>
        <taxon>Eukaryota</taxon>
        <taxon>Metazoa</taxon>
        <taxon>Spiralia</taxon>
        <taxon>Lophotrochozoa</taxon>
        <taxon>Mollusca</taxon>
        <taxon>Gastropoda</taxon>
        <taxon>Heterobranchia</taxon>
        <taxon>Euthyneura</taxon>
        <taxon>Panpulmonata</taxon>
        <taxon>Eupulmonata</taxon>
        <taxon>Stylommatophora</taxon>
        <taxon>Helicina</taxon>
        <taxon>Arionoidea</taxon>
        <taxon>Arionidae</taxon>
        <taxon>Arion</taxon>
    </lineage>
</organism>
<proteinExistence type="predicted"/>
<protein>
    <submittedName>
        <fullName evidence="1">Uncharacterized protein</fullName>
    </submittedName>
</protein>
<evidence type="ECO:0000313" key="1">
    <source>
        <dbReference type="EMBL" id="CEK72731.1"/>
    </source>
</evidence>
<feature type="non-terminal residue" evidence="1">
    <location>
        <position position="1"/>
    </location>
</feature>
<name>A0A0B6ZXZ7_9EUPU</name>
<accession>A0A0B6ZXZ7</accession>
<gene>
    <name evidence="1" type="primary">ORF83707</name>
</gene>
<reference evidence="1" key="1">
    <citation type="submission" date="2014-12" db="EMBL/GenBank/DDBJ databases">
        <title>Insight into the proteome of Arion vulgaris.</title>
        <authorList>
            <person name="Aradska J."/>
            <person name="Bulat T."/>
            <person name="Smidak R."/>
            <person name="Sarate P."/>
            <person name="Gangsoo J."/>
            <person name="Sialana F."/>
            <person name="Bilban M."/>
            <person name="Lubec G."/>
        </authorList>
    </citation>
    <scope>NUCLEOTIDE SEQUENCE</scope>
    <source>
        <tissue evidence="1">Skin</tissue>
    </source>
</reference>